<dbReference type="PROSITE" id="PS50112">
    <property type="entry name" value="PAS"/>
    <property type="match status" value="1"/>
</dbReference>
<name>A0A368N789_9EURY</name>
<feature type="domain" description="PAC" evidence="12">
    <location>
        <begin position="504"/>
        <end position="555"/>
    </location>
</feature>
<feature type="region of interest" description="Disordered" evidence="8">
    <location>
        <begin position="675"/>
        <end position="733"/>
    </location>
</feature>
<dbReference type="AlphaFoldDB" id="A0A368N789"/>
<evidence type="ECO:0000256" key="3">
    <source>
        <dbReference type="ARBA" id="ARBA00022553"/>
    </source>
</evidence>
<dbReference type="Gene3D" id="3.40.50.2300">
    <property type="match status" value="1"/>
</dbReference>
<protein>
    <recommendedName>
        <fullName evidence="2">histidine kinase</fullName>
        <ecNumber evidence="2">2.7.13.3</ecNumber>
    </recommendedName>
</protein>
<dbReference type="CDD" id="cd00075">
    <property type="entry name" value="HATPase"/>
    <property type="match status" value="1"/>
</dbReference>
<dbReference type="SMART" id="SM00388">
    <property type="entry name" value="HisKA"/>
    <property type="match status" value="1"/>
</dbReference>
<dbReference type="InterPro" id="IPR000014">
    <property type="entry name" value="PAS"/>
</dbReference>
<dbReference type="InterPro" id="IPR036890">
    <property type="entry name" value="HATPase_C_sf"/>
</dbReference>
<dbReference type="InterPro" id="IPR035965">
    <property type="entry name" value="PAS-like_dom_sf"/>
</dbReference>
<dbReference type="PROSITE" id="PS50113">
    <property type="entry name" value="PAC"/>
    <property type="match status" value="1"/>
</dbReference>
<dbReference type="InterPro" id="IPR003661">
    <property type="entry name" value="HisK_dim/P_dom"/>
</dbReference>
<evidence type="ECO:0000259" key="11">
    <source>
        <dbReference type="PROSITE" id="PS50112"/>
    </source>
</evidence>
<dbReference type="SMART" id="SM00387">
    <property type="entry name" value="HATPase_c"/>
    <property type="match status" value="1"/>
</dbReference>
<dbReference type="SUPFAM" id="SSF55785">
    <property type="entry name" value="PYP-like sensor domain (PAS domain)"/>
    <property type="match status" value="2"/>
</dbReference>
<keyword evidence="3 7" id="KW-0597">Phosphoprotein</keyword>
<dbReference type="GO" id="GO:0000155">
    <property type="term" value="F:phosphorelay sensor kinase activity"/>
    <property type="evidence" value="ECO:0007669"/>
    <property type="project" value="InterPro"/>
</dbReference>
<dbReference type="Proteomes" id="UP000252189">
    <property type="component" value="Unassembled WGS sequence"/>
</dbReference>
<dbReference type="InterPro" id="IPR003018">
    <property type="entry name" value="GAF"/>
</dbReference>
<dbReference type="PROSITE" id="PS50109">
    <property type="entry name" value="HIS_KIN"/>
    <property type="match status" value="1"/>
</dbReference>
<evidence type="ECO:0000256" key="8">
    <source>
        <dbReference type="SAM" id="MobiDB-lite"/>
    </source>
</evidence>
<dbReference type="SUPFAM" id="SSF55874">
    <property type="entry name" value="ATPase domain of HSP90 chaperone/DNA topoisomerase II/histidine kinase"/>
    <property type="match status" value="1"/>
</dbReference>
<dbReference type="InterPro" id="IPR011006">
    <property type="entry name" value="CheY-like_superfamily"/>
</dbReference>
<dbReference type="Pfam" id="PF08448">
    <property type="entry name" value="PAS_4"/>
    <property type="match status" value="2"/>
</dbReference>
<evidence type="ECO:0000313" key="13">
    <source>
        <dbReference type="EMBL" id="RCU45903.1"/>
    </source>
</evidence>
<proteinExistence type="predicted"/>
<feature type="domain" description="Histidine kinase" evidence="9">
    <location>
        <begin position="566"/>
        <end position="804"/>
    </location>
</feature>
<dbReference type="NCBIfam" id="TIGR00229">
    <property type="entry name" value="sensory_box"/>
    <property type="match status" value="2"/>
</dbReference>
<dbReference type="EMBL" id="QPHM01000001">
    <property type="protein sequence ID" value="RCU45903.1"/>
    <property type="molecule type" value="Genomic_DNA"/>
</dbReference>
<dbReference type="InterPro" id="IPR005467">
    <property type="entry name" value="His_kinase_dom"/>
</dbReference>
<dbReference type="Pfam" id="PF00512">
    <property type="entry name" value="HisKA"/>
    <property type="match status" value="1"/>
</dbReference>
<comment type="catalytic activity">
    <reaction evidence="1">
        <text>ATP + protein L-histidine = ADP + protein N-phospho-L-histidine.</text>
        <dbReference type="EC" id="2.7.13.3"/>
    </reaction>
</comment>
<dbReference type="PANTHER" id="PTHR43711:SF1">
    <property type="entry name" value="HISTIDINE KINASE 1"/>
    <property type="match status" value="1"/>
</dbReference>
<dbReference type="Gene3D" id="1.10.287.130">
    <property type="match status" value="1"/>
</dbReference>
<dbReference type="InterPro" id="IPR036097">
    <property type="entry name" value="HisK_dim/P_sf"/>
</dbReference>
<dbReference type="SUPFAM" id="SSF47384">
    <property type="entry name" value="Homodimeric domain of signal transducing histidine kinase"/>
    <property type="match status" value="1"/>
</dbReference>
<keyword evidence="4" id="KW-0808">Transferase</keyword>
<feature type="modified residue" description="4-aspartylphosphate" evidence="7">
    <location>
        <position position="60"/>
    </location>
</feature>
<reference evidence="13 14" key="1">
    <citation type="submission" date="2018-07" db="EMBL/GenBank/DDBJ databases">
        <title>Genome sequences of Haloplanus salinus JCM 18368T.</title>
        <authorList>
            <person name="Kim Y.B."/>
            <person name="Roh S.W."/>
        </authorList>
    </citation>
    <scope>NUCLEOTIDE SEQUENCE [LARGE SCALE GENOMIC DNA]</scope>
    <source>
        <strain evidence="13 14">JCM 18368</strain>
    </source>
</reference>
<dbReference type="Gene3D" id="3.30.450.40">
    <property type="match status" value="1"/>
</dbReference>
<evidence type="ECO:0000256" key="7">
    <source>
        <dbReference type="PROSITE-ProRule" id="PRU00169"/>
    </source>
</evidence>
<dbReference type="InterPro" id="IPR013656">
    <property type="entry name" value="PAS_4"/>
</dbReference>
<dbReference type="Gene3D" id="3.30.565.10">
    <property type="entry name" value="Histidine kinase-like ATPase, C-terminal domain"/>
    <property type="match status" value="1"/>
</dbReference>
<keyword evidence="6" id="KW-0902">Two-component regulatory system</keyword>
<dbReference type="InterPro" id="IPR029016">
    <property type="entry name" value="GAF-like_dom_sf"/>
</dbReference>
<evidence type="ECO:0000256" key="5">
    <source>
        <dbReference type="ARBA" id="ARBA00022777"/>
    </source>
</evidence>
<dbReference type="EC" id="2.7.13.3" evidence="2"/>
<dbReference type="PROSITE" id="PS50110">
    <property type="entry name" value="RESPONSE_REGULATORY"/>
    <property type="match status" value="1"/>
</dbReference>
<evidence type="ECO:0000313" key="14">
    <source>
        <dbReference type="Proteomes" id="UP000252189"/>
    </source>
</evidence>
<dbReference type="Gene3D" id="3.30.450.20">
    <property type="entry name" value="PAS domain"/>
    <property type="match status" value="2"/>
</dbReference>
<evidence type="ECO:0000256" key="1">
    <source>
        <dbReference type="ARBA" id="ARBA00000085"/>
    </source>
</evidence>
<dbReference type="SUPFAM" id="SSF55781">
    <property type="entry name" value="GAF domain-like"/>
    <property type="match status" value="1"/>
</dbReference>
<dbReference type="Pfam" id="PF02518">
    <property type="entry name" value="HATPase_c"/>
    <property type="match status" value="1"/>
</dbReference>
<dbReference type="CDD" id="cd00130">
    <property type="entry name" value="PAS"/>
    <property type="match status" value="1"/>
</dbReference>
<dbReference type="Pfam" id="PF00072">
    <property type="entry name" value="Response_reg"/>
    <property type="match status" value="1"/>
</dbReference>
<gene>
    <name evidence="13" type="ORF">DU504_00430</name>
</gene>
<evidence type="ECO:0000259" key="12">
    <source>
        <dbReference type="PROSITE" id="PS50113"/>
    </source>
</evidence>
<dbReference type="OrthoDB" id="8127at2157"/>
<dbReference type="InterPro" id="IPR000700">
    <property type="entry name" value="PAS-assoc_C"/>
</dbReference>
<dbReference type="PRINTS" id="PR00344">
    <property type="entry name" value="BCTRLSENSOR"/>
</dbReference>
<dbReference type="SMART" id="SM00065">
    <property type="entry name" value="GAF"/>
    <property type="match status" value="1"/>
</dbReference>
<dbReference type="PANTHER" id="PTHR43711">
    <property type="entry name" value="TWO-COMPONENT HISTIDINE KINASE"/>
    <property type="match status" value="1"/>
</dbReference>
<dbReference type="InterPro" id="IPR003594">
    <property type="entry name" value="HATPase_dom"/>
</dbReference>
<dbReference type="Pfam" id="PF13185">
    <property type="entry name" value="GAF_2"/>
    <property type="match status" value="1"/>
</dbReference>
<organism evidence="13 14">
    <name type="scientific">Haloplanus salinus</name>
    <dbReference type="NCBI Taxonomy" id="1126245"/>
    <lineage>
        <taxon>Archaea</taxon>
        <taxon>Methanobacteriati</taxon>
        <taxon>Methanobacteriota</taxon>
        <taxon>Stenosarchaea group</taxon>
        <taxon>Halobacteria</taxon>
        <taxon>Halobacteriales</taxon>
        <taxon>Haloferacaceae</taxon>
        <taxon>Haloplanus</taxon>
    </lineage>
</organism>
<evidence type="ECO:0000259" key="9">
    <source>
        <dbReference type="PROSITE" id="PS50109"/>
    </source>
</evidence>
<dbReference type="InterPro" id="IPR050736">
    <property type="entry name" value="Sensor_HK_Regulatory"/>
</dbReference>
<evidence type="ECO:0000256" key="2">
    <source>
        <dbReference type="ARBA" id="ARBA00012438"/>
    </source>
</evidence>
<keyword evidence="14" id="KW-1185">Reference proteome</keyword>
<dbReference type="SMART" id="SM00091">
    <property type="entry name" value="PAS"/>
    <property type="match status" value="2"/>
</dbReference>
<dbReference type="SUPFAM" id="SSF52172">
    <property type="entry name" value="CheY-like"/>
    <property type="match status" value="1"/>
</dbReference>
<dbReference type="CDD" id="cd00082">
    <property type="entry name" value="HisKA"/>
    <property type="match status" value="1"/>
</dbReference>
<evidence type="ECO:0000256" key="6">
    <source>
        <dbReference type="ARBA" id="ARBA00023012"/>
    </source>
</evidence>
<evidence type="ECO:0000259" key="10">
    <source>
        <dbReference type="PROSITE" id="PS50110"/>
    </source>
</evidence>
<dbReference type="InterPro" id="IPR001789">
    <property type="entry name" value="Sig_transdc_resp-reg_receiver"/>
</dbReference>
<dbReference type="RefSeq" id="WP_114447457.1">
    <property type="nucleotide sequence ID" value="NZ_QPHM01000001.1"/>
</dbReference>
<feature type="domain" description="Response regulatory" evidence="10">
    <location>
        <begin position="9"/>
        <end position="125"/>
    </location>
</feature>
<accession>A0A368N789</accession>
<feature type="domain" description="PAS" evidence="11">
    <location>
        <begin position="140"/>
        <end position="210"/>
    </location>
</feature>
<sequence>MSATGEGITVLHVDDDPEFVDLAATFLEREDDAFTVRTATSAAAGVDYLDANDVDCIVSDYDMPGRDGLAFLDAVREDHPDLPFILFTGKGNEQIASQAISAGVTDYLQKDRGTGQYAVLANRIRNAVDQYRSQRELEASQKRLSLFVEQSPLGVIEYTSEFEIVGLNEAGEEILGYTEEELRGETWEKIVSSESYENVDEVTSALAEAEGGFHSIDENVRKDGERIVCEWHNRVVTDDDSVERSSTSNRPQADDGDVVAVFSLFQDITERRERQRRIEALHEATRDFMALDSREAVAERAVETARSVLGLPINSVYLYDETADALVPTATTEEAIDLIGEPPTYEPGESLSWEAFQSGEVRVFEDVSDEPGRYNPDTAFGAEIILPLGDHGVMYVGATDPGAFGEADVALARTLAANAEEALSRIERERTLRESRRRHRTLVENFPDGAVFLFDHDLRYVLAGGAELPSVDPSGDDIEGKTSHDLFPDELADELADSYRGALSGRRNAFEREFRGARYRIRTLPVRDEAGDIVSGIAVLQNVTERERRERELARQNERLEEFASVVSHDLRNPLNVAEGHVDLLRRDCDSERLDTISSAHDRMNALIDDLLTLAREGREVGSLEPVDLDGCVERCWRNVDTADATIELRTDRTIRADRSRLQQLLENLMRNAVEHGSTSPRANAPEDAVEHGSTSPRANAPEDAVEHGSTSPRANTPEDAVEHGSTSDGATVAVGAVDGGFYVEDDGPGIPESERDIVFEAGHTTSEDGTGFGLSIVERVVEAHDWSIRVGESAVGGARFEITGVEFEG</sequence>
<dbReference type="CDD" id="cd00156">
    <property type="entry name" value="REC"/>
    <property type="match status" value="1"/>
</dbReference>
<keyword evidence="5" id="KW-0418">Kinase</keyword>
<dbReference type="InterPro" id="IPR004358">
    <property type="entry name" value="Sig_transdc_His_kin-like_C"/>
</dbReference>
<comment type="caution">
    <text evidence="13">The sequence shown here is derived from an EMBL/GenBank/DDBJ whole genome shotgun (WGS) entry which is preliminary data.</text>
</comment>
<evidence type="ECO:0000256" key="4">
    <source>
        <dbReference type="ARBA" id="ARBA00022679"/>
    </source>
</evidence>
<dbReference type="SMART" id="SM00448">
    <property type="entry name" value="REC"/>
    <property type="match status" value="1"/>
</dbReference>